<evidence type="ECO:0008006" key="4">
    <source>
        <dbReference type="Google" id="ProtNLM"/>
    </source>
</evidence>
<accession>W9XG45</accession>
<dbReference type="HOGENOM" id="CLU_1767818_0_0_1"/>
<organism evidence="2 3">
    <name type="scientific">Capronia epimyces CBS 606.96</name>
    <dbReference type="NCBI Taxonomy" id="1182542"/>
    <lineage>
        <taxon>Eukaryota</taxon>
        <taxon>Fungi</taxon>
        <taxon>Dikarya</taxon>
        <taxon>Ascomycota</taxon>
        <taxon>Pezizomycotina</taxon>
        <taxon>Eurotiomycetes</taxon>
        <taxon>Chaetothyriomycetidae</taxon>
        <taxon>Chaetothyriales</taxon>
        <taxon>Herpotrichiellaceae</taxon>
        <taxon>Capronia</taxon>
    </lineage>
</organism>
<comment type="caution">
    <text evidence="2">The sequence shown here is derived from an EMBL/GenBank/DDBJ whole genome shotgun (WGS) entry which is preliminary data.</text>
</comment>
<dbReference type="OrthoDB" id="4161615at2759"/>
<name>W9XG45_9EURO</name>
<dbReference type="EMBL" id="AMGY01000008">
    <property type="protein sequence ID" value="EXJ79467.1"/>
    <property type="molecule type" value="Genomic_DNA"/>
</dbReference>
<dbReference type="GeneID" id="19173055"/>
<dbReference type="RefSeq" id="XP_007737255.1">
    <property type="nucleotide sequence ID" value="XM_007739065.1"/>
</dbReference>
<evidence type="ECO:0000256" key="1">
    <source>
        <dbReference type="SAM" id="SignalP"/>
    </source>
</evidence>
<protein>
    <recommendedName>
        <fullName evidence="4">Granulins domain-containing protein</fullName>
    </recommendedName>
</protein>
<evidence type="ECO:0000313" key="3">
    <source>
        <dbReference type="Proteomes" id="UP000019478"/>
    </source>
</evidence>
<keyword evidence="1" id="KW-0732">Signal</keyword>
<evidence type="ECO:0000313" key="2">
    <source>
        <dbReference type="EMBL" id="EXJ79467.1"/>
    </source>
</evidence>
<proteinExistence type="predicted"/>
<dbReference type="Proteomes" id="UP000019478">
    <property type="component" value="Unassembled WGS sequence"/>
</dbReference>
<reference evidence="2 3" key="1">
    <citation type="submission" date="2013-03" db="EMBL/GenBank/DDBJ databases">
        <title>The Genome Sequence of Capronia epimyces CBS 606.96.</title>
        <authorList>
            <consortium name="The Broad Institute Genomics Platform"/>
            <person name="Cuomo C."/>
            <person name="de Hoog S."/>
            <person name="Gorbushina A."/>
            <person name="Walker B."/>
            <person name="Young S.K."/>
            <person name="Zeng Q."/>
            <person name="Gargeya S."/>
            <person name="Fitzgerald M."/>
            <person name="Haas B."/>
            <person name="Abouelleil A."/>
            <person name="Allen A.W."/>
            <person name="Alvarado L."/>
            <person name="Arachchi H.M."/>
            <person name="Berlin A.M."/>
            <person name="Chapman S.B."/>
            <person name="Gainer-Dewar J."/>
            <person name="Goldberg J."/>
            <person name="Griggs A."/>
            <person name="Gujja S."/>
            <person name="Hansen M."/>
            <person name="Howarth C."/>
            <person name="Imamovic A."/>
            <person name="Ireland A."/>
            <person name="Larimer J."/>
            <person name="McCowan C."/>
            <person name="Murphy C."/>
            <person name="Pearson M."/>
            <person name="Poon T.W."/>
            <person name="Priest M."/>
            <person name="Roberts A."/>
            <person name="Saif S."/>
            <person name="Shea T."/>
            <person name="Sisk P."/>
            <person name="Sykes S."/>
            <person name="Wortman J."/>
            <person name="Nusbaum C."/>
            <person name="Birren B."/>
        </authorList>
    </citation>
    <scope>NUCLEOTIDE SEQUENCE [LARGE SCALE GENOMIC DNA]</scope>
    <source>
        <strain evidence="2 3">CBS 606.96</strain>
    </source>
</reference>
<sequence length="147" mass="14864">MRLVFAIQTIFVFFGTFLVDANSTEKITRRQSNIDCPAGSSLCVYFSGESCVDTSVGDVCCADGSGVCSGGFQCGTGVAAALCCQPGSTPEECSQATVVGTATTVPAISDPTSQPGNNNSAGVATPLLRVALAFGLVSMLCVEGIST</sequence>
<feature type="chain" id="PRO_5004931908" description="Granulins domain-containing protein" evidence="1">
    <location>
        <begin position="22"/>
        <end position="147"/>
    </location>
</feature>
<feature type="signal peptide" evidence="1">
    <location>
        <begin position="1"/>
        <end position="21"/>
    </location>
</feature>
<keyword evidence="3" id="KW-1185">Reference proteome</keyword>
<gene>
    <name evidence="2" type="ORF">A1O3_08969</name>
</gene>
<dbReference type="AlphaFoldDB" id="W9XG45"/>